<dbReference type="GO" id="GO:0031398">
    <property type="term" value="P:positive regulation of protein ubiquitination"/>
    <property type="evidence" value="ECO:0007669"/>
    <property type="project" value="TreeGrafter"/>
</dbReference>
<evidence type="ECO:0000313" key="1">
    <source>
        <dbReference type="EMBL" id="GFO40490.1"/>
    </source>
</evidence>
<dbReference type="PROSITE" id="PS50143">
    <property type="entry name" value="BIR_REPEAT_2"/>
    <property type="match status" value="1"/>
</dbReference>
<dbReference type="GO" id="GO:0051726">
    <property type="term" value="P:regulation of cell cycle"/>
    <property type="evidence" value="ECO:0007669"/>
    <property type="project" value="TreeGrafter"/>
</dbReference>
<dbReference type="GO" id="GO:0043027">
    <property type="term" value="F:cysteine-type endopeptidase inhibitor activity involved in apoptotic process"/>
    <property type="evidence" value="ECO:0007669"/>
    <property type="project" value="TreeGrafter"/>
</dbReference>
<dbReference type="GO" id="GO:0005737">
    <property type="term" value="C:cytoplasm"/>
    <property type="evidence" value="ECO:0007669"/>
    <property type="project" value="TreeGrafter"/>
</dbReference>
<protein>
    <submittedName>
        <fullName evidence="1">Baculoviral iap repeat-containing protein 7</fullName>
    </submittedName>
</protein>
<dbReference type="SUPFAM" id="SSF57924">
    <property type="entry name" value="Inhibitor of apoptosis (IAP) repeat"/>
    <property type="match status" value="1"/>
</dbReference>
<dbReference type="PANTHER" id="PTHR10044:SF139">
    <property type="entry name" value="DEATH-ASSOCIATED INHIBITOR OF APOPTOSIS 2"/>
    <property type="match status" value="1"/>
</dbReference>
<keyword evidence="2" id="KW-1185">Reference proteome</keyword>
<dbReference type="SMART" id="SM00238">
    <property type="entry name" value="BIR"/>
    <property type="match status" value="1"/>
</dbReference>
<gene>
    <name evidence="1" type="ORF">PoB_006699500</name>
</gene>
<reference evidence="1 2" key="1">
    <citation type="journal article" date="2021" name="Elife">
        <title>Chloroplast acquisition without the gene transfer in kleptoplastic sea slugs, Plakobranchus ocellatus.</title>
        <authorList>
            <person name="Maeda T."/>
            <person name="Takahashi S."/>
            <person name="Yoshida T."/>
            <person name="Shimamura S."/>
            <person name="Takaki Y."/>
            <person name="Nagai Y."/>
            <person name="Toyoda A."/>
            <person name="Suzuki Y."/>
            <person name="Arimoto A."/>
            <person name="Ishii H."/>
            <person name="Satoh N."/>
            <person name="Nishiyama T."/>
            <person name="Hasebe M."/>
            <person name="Maruyama T."/>
            <person name="Minagawa J."/>
            <person name="Obokata J."/>
            <person name="Shigenobu S."/>
        </authorList>
    </citation>
    <scope>NUCLEOTIDE SEQUENCE [LARGE SCALE GENOMIC DNA]</scope>
</reference>
<name>A0AAV4D8U7_9GAST</name>
<evidence type="ECO:0000313" key="2">
    <source>
        <dbReference type="Proteomes" id="UP000735302"/>
    </source>
</evidence>
<dbReference type="PANTHER" id="PTHR10044">
    <property type="entry name" value="INHIBITOR OF APOPTOSIS"/>
    <property type="match status" value="1"/>
</dbReference>
<dbReference type="GO" id="GO:0061630">
    <property type="term" value="F:ubiquitin protein ligase activity"/>
    <property type="evidence" value="ECO:0007669"/>
    <property type="project" value="TreeGrafter"/>
</dbReference>
<dbReference type="AlphaFoldDB" id="A0AAV4D8U7"/>
<dbReference type="InterPro" id="IPR050784">
    <property type="entry name" value="IAP"/>
</dbReference>
<dbReference type="Gene3D" id="1.10.1170.10">
    <property type="entry name" value="Inhibitor Of Apoptosis Protein (2mihbC-IAP-1), Chain A"/>
    <property type="match status" value="1"/>
</dbReference>
<comment type="caution">
    <text evidence="1">The sequence shown here is derived from an EMBL/GenBank/DDBJ whole genome shotgun (WGS) entry which is preliminary data.</text>
</comment>
<dbReference type="Pfam" id="PF00653">
    <property type="entry name" value="BIR"/>
    <property type="match status" value="1"/>
</dbReference>
<dbReference type="EMBL" id="BLXT01007619">
    <property type="protein sequence ID" value="GFO40490.1"/>
    <property type="molecule type" value="Genomic_DNA"/>
</dbReference>
<sequence length="125" mass="14712">MVQWSHRFTDLRKTNTPNADTHATNEDIRSRVTHTHTNTYMKTRFLVPGDADCIRCYFCGGGLRRWTMEDDAWVEHARWFPKCQLVQERKGPEFVEAVTVLSKHYPQISLDMVRNSMLNTAMNRH</sequence>
<dbReference type="GO" id="GO:0043066">
    <property type="term" value="P:negative regulation of apoptotic process"/>
    <property type="evidence" value="ECO:0007669"/>
    <property type="project" value="TreeGrafter"/>
</dbReference>
<organism evidence="1 2">
    <name type="scientific">Plakobranchus ocellatus</name>
    <dbReference type="NCBI Taxonomy" id="259542"/>
    <lineage>
        <taxon>Eukaryota</taxon>
        <taxon>Metazoa</taxon>
        <taxon>Spiralia</taxon>
        <taxon>Lophotrochozoa</taxon>
        <taxon>Mollusca</taxon>
        <taxon>Gastropoda</taxon>
        <taxon>Heterobranchia</taxon>
        <taxon>Euthyneura</taxon>
        <taxon>Panpulmonata</taxon>
        <taxon>Sacoglossa</taxon>
        <taxon>Placobranchoidea</taxon>
        <taxon>Plakobranchidae</taxon>
        <taxon>Plakobranchus</taxon>
    </lineage>
</organism>
<proteinExistence type="predicted"/>
<dbReference type="Proteomes" id="UP000735302">
    <property type="component" value="Unassembled WGS sequence"/>
</dbReference>
<accession>A0AAV4D8U7</accession>
<dbReference type="GO" id="GO:0005634">
    <property type="term" value="C:nucleus"/>
    <property type="evidence" value="ECO:0007669"/>
    <property type="project" value="TreeGrafter"/>
</dbReference>
<dbReference type="InterPro" id="IPR001370">
    <property type="entry name" value="BIR_rpt"/>
</dbReference>